<dbReference type="Pfam" id="PF23559">
    <property type="entry name" value="WHD_DRP"/>
    <property type="match status" value="1"/>
</dbReference>
<protein>
    <submittedName>
        <fullName evidence="17">Uncharacterized protein</fullName>
    </submittedName>
</protein>
<dbReference type="Gramene" id="QL10p059399:mrna">
    <property type="protein sequence ID" value="QL10p059399:mrna"/>
    <property type="gene ID" value="QL10p059399"/>
</dbReference>
<dbReference type="GO" id="GO:0003700">
    <property type="term" value="F:DNA-binding transcription factor activity"/>
    <property type="evidence" value="ECO:0007669"/>
    <property type="project" value="InterPro"/>
</dbReference>
<dbReference type="InterPro" id="IPR042197">
    <property type="entry name" value="Apaf_helical"/>
</dbReference>
<dbReference type="AlphaFoldDB" id="A0A7N2MTY1"/>
<keyword evidence="6" id="KW-0611">Plant defense</keyword>
<keyword evidence="8" id="KW-0067">ATP-binding</keyword>
<dbReference type="GO" id="GO:0006952">
    <property type="term" value="P:defense response"/>
    <property type="evidence" value="ECO:0007669"/>
    <property type="project" value="UniProtKB-KW"/>
</dbReference>
<evidence type="ECO:0000256" key="11">
    <source>
        <dbReference type="ARBA" id="ARBA00023163"/>
    </source>
</evidence>
<dbReference type="GO" id="GO:0051707">
    <property type="term" value="P:response to other organism"/>
    <property type="evidence" value="ECO:0007669"/>
    <property type="project" value="UniProtKB-ARBA"/>
</dbReference>
<sequence length="1277" mass="145150">MGRKKDQFWEYAKEEDGHFICKFCERKYPGGASRIKSHLAKVKGRDIDICTKVTEDVQAKAYLEIKGPNKKLKMASTSSNAKESKTTSNAISKIKEKKIVTQSNEEHSNEIVLSVAVEGLLAKVRALTIEHIGFGWAFKEELIELIVSLSKIQVMLHDAEKRDITDEFLRISSKEFRDVVYDAENLLDEFGYEILQYKVQSQNQMMEMVDSNSLSNPVTFPLNIGTTVANRIKAIINQLFDRIKSTGLRFGSLDMIPEIVSLDKGANSFLDDLEVVGRGYDVSKIVNILTSASDQPISILSIVGMAGLGKTTLAKLVYNHELVRKHFDVLTWVCVTKNFNVKRILIEILQSIDKDLIWFEDEDVMLEKLQEKLGEKMGRNKYLLVLDNVRDEHDEKWNVLKSYLLGITSITGNKIIVTTCSDNVAKIMETHSQHYLEKLSKDECWSIFKRRAFANERIPQTSDFEAIGREIAKRCAGIPLAARVSGGTMCFKYDKSEWLSFQNNEHWDVLDDDNNGVFSILKLGYDYLPTPYLKQCFAYCAIFPKDYYIKKDELIQHWMAEGFLELSKGSCMVMEDIGNVYFNILLANSFFQDARKDVYGNIISCKMHDLVHDLALTISKSEICILESDSMDDINHVQRLVIQSNGEKVLKIPFPKDGFTKFRTFVSENADIGNILSYFRCLRVLKLFGKNIIELSDSVGELIYLRLLHISHTEIEELPNSITNLYNLQTLRIEDCLSLEDLPKDLSNLINLRHIYINHYEITRLPKDMGRLTSLQTLSFFIVNSDAGCRIEELGSLNQLRGGLDIYNLEHVRDIEEAISAKIAENTKIYKLGFHWNVDFDREDNYNGDEEVLLAKEYNDKEVLEGLQPHQYLKSLTIIGFKGENFPSWMLIGRHARDGLFLFDNLIEITLRYCKKSEKVPTLGHLPCLRVLEIEGMNNVRCIGTEFYSDANYRSAQFPALRKLELKQMERLEEWKNAELTIGGEVFPCLEELVIKYCGQLASAPCHFPSLKKLEISRICSTAFQNISSKLTTLTSLLIQRVSALASLLDQLLQNNTGLMSLTICDCTDFVSISPHQDALAFCTSLRSLKISSCGVEVPPTRLQSLTEESTRTNLIATAAATTKTHSMPSSETVCHEETGDRRRNYRGVRKRPSGNWGAVIRDPCKGGTIWLGTFETAEEAAMAYDEAALRFRGSKAMLNFPQRVQVQPRQNYPAAFSPISVSDSPATHVLPTPSPQSLPQPQAYQGSSDTVRDYLEYEQLLQSSWNYQQRLHHSLL</sequence>
<evidence type="ECO:0000313" key="17">
    <source>
        <dbReference type="EnsemblPlants" id="QL10p059399:mrna"/>
    </source>
</evidence>
<dbReference type="Gene3D" id="1.10.10.10">
    <property type="entry name" value="Winged helix-like DNA-binding domain superfamily/Winged helix DNA-binding domain"/>
    <property type="match status" value="1"/>
</dbReference>
<dbReference type="PANTHER" id="PTHR36766">
    <property type="entry name" value="PLANT BROAD-SPECTRUM MILDEW RESISTANCE PROTEIN RPW8"/>
    <property type="match status" value="1"/>
</dbReference>
<dbReference type="PRINTS" id="PR00364">
    <property type="entry name" value="DISEASERSIST"/>
</dbReference>
<dbReference type="PROSITE" id="PS50808">
    <property type="entry name" value="ZF_BED"/>
    <property type="match status" value="1"/>
</dbReference>
<feature type="region of interest" description="Disordered" evidence="14">
    <location>
        <begin position="1224"/>
        <end position="1247"/>
    </location>
</feature>
<feature type="domain" description="BED-type" evidence="15">
    <location>
        <begin position="3"/>
        <end position="57"/>
    </location>
</feature>
<dbReference type="SUPFAM" id="SSF52058">
    <property type="entry name" value="L domain-like"/>
    <property type="match status" value="1"/>
</dbReference>
<dbReference type="Gene3D" id="3.30.730.10">
    <property type="entry name" value="AP2/ERF domain"/>
    <property type="match status" value="1"/>
</dbReference>
<keyword evidence="7" id="KW-0862">Zinc</keyword>
<dbReference type="InterPro" id="IPR055414">
    <property type="entry name" value="LRR_R13L4/SHOC2-like"/>
</dbReference>
<evidence type="ECO:0000259" key="16">
    <source>
        <dbReference type="PROSITE" id="PS51032"/>
    </source>
</evidence>
<evidence type="ECO:0000256" key="4">
    <source>
        <dbReference type="ARBA" id="ARBA00022741"/>
    </source>
</evidence>
<dbReference type="Pfam" id="PF00931">
    <property type="entry name" value="NB-ARC"/>
    <property type="match status" value="1"/>
</dbReference>
<dbReference type="GO" id="GO:0043531">
    <property type="term" value="F:ADP binding"/>
    <property type="evidence" value="ECO:0007669"/>
    <property type="project" value="InterPro"/>
</dbReference>
<evidence type="ECO:0000256" key="14">
    <source>
        <dbReference type="SAM" id="MobiDB-lite"/>
    </source>
</evidence>
<evidence type="ECO:0000256" key="8">
    <source>
        <dbReference type="ARBA" id="ARBA00022840"/>
    </source>
</evidence>
<dbReference type="OMA" id="ICILESD"/>
<dbReference type="Gene3D" id="3.80.10.10">
    <property type="entry name" value="Ribonuclease Inhibitor"/>
    <property type="match status" value="2"/>
</dbReference>
<proteinExistence type="predicted"/>
<dbReference type="InterPro" id="IPR041118">
    <property type="entry name" value="Rx_N"/>
</dbReference>
<dbReference type="CDD" id="cd00018">
    <property type="entry name" value="AP2"/>
    <property type="match status" value="1"/>
</dbReference>
<dbReference type="GO" id="GO:0005524">
    <property type="term" value="F:ATP binding"/>
    <property type="evidence" value="ECO:0007669"/>
    <property type="project" value="UniProtKB-KW"/>
</dbReference>
<dbReference type="InterPro" id="IPR036955">
    <property type="entry name" value="AP2/ERF_dom_sf"/>
</dbReference>
<dbReference type="GO" id="GO:0005634">
    <property type="term" value="C:nucleus"/>
    <property type="evidence" value="ECO:0007669"/>
    <property type="project" value="UniProtKB-SubCell"/>
</dbReference>
<dbReference type="Gene3D" id="1.20.5.4130">
    <property type="match status" value="1"/>
</dbReference>
<reference evidence="17" key="2">
    <citation type="submission" date="2021-01" db="UniProtKB">
        <authorList>
            <consortium name="EnsemblPlants"/>
        </authorList>
    </citation>
    <scope>IDENTIFICATION</scope>
</reference>
<feature type="domain" description="AP2/ERF" evidence="16">
    <location>
        <begin position="1145"/>
        <end position="1202"/>
    </location>
</feature>
<dbReference type="PRINTS" id="PR00367">
    <property type="entry name" value="ETHRSPELEMNT"/>
</dbReference>
<dbReference type="InterPro" id="IPR036388">
    <property type="entry name" value="WH-like_DNA-bd_sf"/>
</dbReference>
<keyword evidence="11" id="KW-0804">Transcription</keyword>
<organism evidence="17 18">
    <name type="scientific">Quercus lobata</name>
    <name type="common">Valley oak</name>
    <dbReference type="NCBI Taxonomy" id="97700"/>
    <lineage>
        <taxon>Eukaryota</taxon>
        <taxon>Viridiplantae</taxon>
        <taxon>Streptophyta</taxon>
        <taxon>Embryophyta</taxon>
        <taxon>Tracheophyta</taxon>
        <taxon>Spermatophyta</taxon>
        <taxon>Magnoliopsida</taxon>
        <taxon>eudicotyledons</taxon>
        <taxon>Gunneridae</taxon>
        <taxon>Pentapetalae</taxon>
        <taxon>rosids</taxon>
        <taxon>fabids</taxon>
        <taxon>Fagales</taxon>
        <taxon>Fagaceae</taxon>
        <taxon>Quercus</taxon>
    </lineage>
</organism>
<evidence type="ECO:0000256" key="3">
    <source>
        <dbReference type="ARBA" id="ARBA00022737"/>
    </source>
</evidence>
<dbReference type="InterPro" id="IPR003656">
    <property type="entry name" value="Znf_BED"/>
</dbReference>
<keyword evidence="4" id="KW-0547">Nucleotide-binding</keyword>
<keyword evidence="5 13" id="KW-0863">Zinc-finger</keyword>
<dbReference type="Pfam" id="PF18052">
    <property type="entry name" value="Rx_N"/>
    <property type="match status" value="1"/>
</dbReference>
<dbReference type="SUPFAM" id="SSF54171">
    <property type="entry name" value="DNA-binding domain"/>
    <property type="match status" value="1"/>
</dbReference>
<evidence type="ECO:0000256" key="10">
    <source>
        <dbReference type="ARBA" id="ARBA00023125"/>
    </source>
</evidence>
<evidence type="ECO:0000259" key="15">
    <source>
        <dbReference type="PROSITE" id="PS50808"/>
    </source>
</evidence>
<dbReference type="FunFam" id="1.10.10.10:FF:000322">
    <property type="entry name" value="Probable disease resistance protein At1g63360"/>
    <property type="match status" value="1"/>
</dbReference>
<name>A0A7N2MTY1_QUELO</name>
<dbReference type="InParanoid" id="A0A7N2MTY1"/>
<dbReference type="Pfam" id="PF23598">
    <property type="entry name" value="LRR_14"/>
    <property type="match status" value="1"/>
</dbReference>
<dbReference type="Gene3D" id="1.10.8.430">
    <property type="entry name" value="Helical domain of apoptotic protease-activating factors"/>
    <property type="match status" value="1"/>
</dbReference>
<dbReference type="EnsemblPlants" id="QL10p059399:mrna">
    <property type="protein sequence ID" value="QL10p059399:mrna"/>
    <property type="gene ID" value="QL10p059399"/>
</dbReference>
<dbReference type="InterPro" id="IPR058922">
    <property type="entry name" value="WHD_DRP"/>
</dbReference>
<dbReference type="InterPro" id="IPR001471">
    <property type="entry name" value="AP2/ERF_dom"/>
</dbReference>
<evidence type="ECO:0000256" key="6">
    <source>
        <dbReference type="ARBA" id="ARBA00022821"/>
    </source>
</evidence>
<keyword evidence="3" id="KW-0677">Repeat</keyword>
<dbReference type="PROSITE" id="PS51032">
    <property type="entry name" value="AP2_ERF"/>
    <property type="match status" value="1"/>
</dbReference>
<dbReference type="GO" id="GO:0008270">
    <property type="term" value="F:zinc ion binding"/>
    <property type="evidence" value="ECO:0007669"/>
    <property type="project" value="UniProtKB-KW"/>
</dbReference>
<keyword evidence="18" id="KW-1185">Reference proteome</keyword>
<evidence type="ECO:0000256" key="9">
    <source>
        <dbReference type="ARBA" id="ARBA00023015"/>
    </source>
</evidence>
<dbReference type="SMART" id="SM00380">
    <property type="entry name" value="AP2"/>
    <property type="match status" value="1"/>
</dbReference>
<reference evidence="17 18" key="1">
    <citation type="journal article" date="2016" name="G3 (Bethesda)">
        <title>First Draft Assembly and Annotation of the Genome of a California Endemic Oak Quercus lobata Nee (Fagaceae).</title>
        <authorList>
            <person name="Sork V.L."/>
            <person name="Fitz-Gibbon S.T."/>
            <person name="Puiu D."/>
            <person name="Crepeau M."/>
            <person name="Gugger P.F."/>
            <person name="Sherman R."/>
            <person name="Stevens K."/>
            <person name="Langley C.H."/>
            <person name="Pellegrini M."/>
            <person name="Salzberg S.L."/>
        </authorList>
    </citation>
    <scope>NUCLEOTIDE SEQUENCE [LARGE SCALE GENOMIC DNA]</scope>
    <source>
        <strain evidence="17 18">cv. SW786</strain>
    </source>
</reference>
<dbReference type="Pfam" id="PF00847">
    <property type="entry name" value="AP2"/>
    <property type="match status" value="1"/>
</dbReference>
<dbReference type="PANTHER" id="PTHR36766:SF70">
    <property type="entry name" value="DISEASE RESISTANCE PROTEIN RGA4"/>
    <property type="match status" value="1"/>
</dbReference>
<comment type="subcellular location">
    <subcellularLocation>
        <location evidence="1">Nucleus</location>
    </subcellularLocation>
</comment>
<dbReference type="GO" id="GO:0003677">
    <property type="term" value="F:DNA binding"/>
    <property type="evidence" value="ECO:0007669"/>
    <property type="project" value="UniProtKB-KW"/>
</dbReference>
<evidence type="ECO:0000256" key="12">
    <source>
        <dbReference type="ARBA" id="ARBA00023242"/>
    </source>
</evidence>
<evidence type="ECO:0000256" key="5">
    <source>
        <dbReference type="ARBA" id="ARBA00022771"/>
    </source>
</evidence>
<evidence type="ECO:0000256" key="7">
    <source>
        <dbReference type="ARBA" id="ARBA00022833"/>
    </source>
</evidence>
<accession>A0A7N2MTY1</accession>
<dbReference type="InterPro" id="IPR002182">
    <property type="entry name" value="NB-ARC"/>
</dbReference>
<dbReference type="Proteomes" id="UP000594261">
    <property type="component" value="Chromosome 10"/>
</dbReference>
<dbReference type="InterPro" id="IPR016177">
    <property type="entry name" value="DNA-bd_dom_sf"/>
</dbReference>
<keyword evidence="9" id="KW-0805">Transcription regulation</keyword>
<dbReference type="InterPro" id="IPR032675">
    <property type="entry name" value="LRR_dom_sf"/>
</dbReference>
<dbReference type="InterPro" id="IPR027417">
    <property type="entry name" value="P-loop_NTPase"/>
</dbReference>
<dbReference type="Gene3D" id="3.40.50.300">
    <property type="entry name" value="P-loop containing nucleotide triphosphate hydrolases"/>
    <property type="match status" value="1"/>
</dbReference>
<dbReference type="SUPFAM" id="SSF52540">
    <property type="entry name" value="P-loop containing nucleoside triphosphate hydrolases"/>
    <property type="match status" value="1"/>
</dbReference>
<evidence type="ECO:0000313" key="18">
    <source>
        <dbReference type="Proteomes" id="UP000594261"/>
    </source>
</evidence>
<evidence type="ECO:0000256" key="1">
    <source>
        <dbReference type="ARBA" id="ARBA00004123"/>
    </source>
</evidence>
<evidence type="ECO:0000256" key="2">
    <source>
        <dbReference type="ARBA" id="ARBA00022723"/>
    </source>
</evidence>
<keyword evidence="10" id="KW-0238">DNA-binding</keyword>
<keyword evidence="12" id="KW-0539">Nucleus</keyword>
<keyword evidence="2" id="KW-0479">Metal-binding</keyword>
<evidence type="ECO:0000256" key="13">
    <source>
        <dbReference type="PROSITE-ProRule" id="PRU00027"/>
    </source>
</evidence>
<dbReference type="EMBL" id="LRBV02000010">
    <property type="status" value="NOT_ANNOTATED_CDS"/>
    <property type="molecule type" value="Genomic_DNA"/>
</dbReference>